<organism evidence="1 2">
    <name type="scientific">Dreissena polymorpha</name>
    <name type="common">Zebra mussel</name>
    <name type="synonym">Mytilus polymorpha</name>
    <dbReference type="NCBI Taxonomy" id="45954"/>
    <lineage>
        <taxon>Eukaryota</taxon>
        <taxon>Metazoa</taxon>
        <taxon>Spiralia</taxon>
        <taxon>Lophotrochozoa</taxon>
        <taxon>Mollusca</taxon>
        <taxon>Bivalvia</taxon>
        <taxon>Autobranchia</taxon>
        <taxon>Heteroconchia</taxon>
        <taxon>Euheterodonta</taxon>
        <taxon>Imparidentia</taxon>
        <taxon>Neoheterodontei</taxon>
        <taxon>Myida</taxon>
        <taxon>Dreissenoidea</taxon>
        <taxon>Dreissenidae</taxon>
        <taxon>Dreissena</taxon>
    </lineage>
</organism>
<dbReference type="AlphaFoldDB" id="A0A9D3YDE5"/>
<reference evidence="1" key="1">
    <citation type="journal article" date="2019" name="bioRxiv">
        <title>The Genome of the Zebra Mussel, Dreissena polymorpha: A Resource for Invasive Species Research.</title>
        <authorList>
            <person name="McCartney M.A."/>
            <person name="Auch B."/>
            <person name="Kono T."/>
            <person name="Mallez S."/>
            <person name="Zhang Y."/>
            <person name="Obille A."/>
            <person name="Becker A."/>
            <person name="Abrahante J.E."/>
            <person name="Garbe J."/>
            <person name="Badalamenti J.P."/>
            <person name="Herman A."/>
            <person name="Mangelson H."/>
            <person name="Liachko I."/>
            <person name="Sullivan S."/>
            <person name="Sone E.D."/>
            <person name="Koren S."/>
            <person name="Silverstein K.A.T."/>
            <person name="Beckman K.B."/>
            <person name="Gohl D.M."/>
        </authorList>
    </citation>
    <scope>NUCLEOTIDE SEQUENCE</scope>
    <source>
        <strain evidence="1">Duluth1</strain>
        <tissue evidence="1">Whole animal</tissue>
    </source>
</reference>
<protein>
    <submittedName>
        <fullName evidence="1">Uncharacterized protein</fullName>
    </submittedName>
</protein>
<keyword evidence="2" id="KW-1185">Reference proteome</keyword>
<name>A0A9D3YDE5_DREPO</name>
<accession>A0A9D3YDE5</accession>
<proteinExistence type="predicted"/>
<gene>
    <name evidence="1" type="ORF">DPMN_085834</name>
</gene>
<comment type="caution">
    <text evidence="1">The sequence shown here is derived from an EMBL/GenBank/DDBJ whole genome shotgun (WGS) entry which is preliminary data.</text>
</comment>
<dbReference type="EMBL" id="JAIWYP010000016">
    <property type="protein sequence ID" value="KAH3698315.1"/>
    <property type="molecule type" value="Genomic_DNA"/>
</dbReference>
<reference evidence="1" key="2">
    <citation type="submission" date="2020-11" db="EMBL/GenBank/DDBJ databases">
        <authorList>
            <person name="McCartney M.A."/>
            <person name="Auch B."/>
            <person name="Kono T."/>
            <person name="Mallez S."/>
            <person name="Becker A."/>
            <person name="Gohl D.M."/>
            <person name="Silverstein K.A.T."/>
            <person name="Koren S."/>
            <person name="Bechman K.B."/>
            <person name="Herman A."/>
            <person name="Abrahante J.E."/>
            <person name="Garbe J."/>
        </authorList>
    </citation>
    <scope>NUCLEOTIDE SEQUENCE</scope>
    <source>
        <strain evidence="1">Duluth1</strain>
        <tissue evidence="1">Whole animal</tissue>
    </source>
</reference>
<evidence type="ECO:0000313" key="2">
    <source>
        <dbReference type="Proteomes" id="UP000828390"/>
    </source>
</evidence>
<evidence type="ECO:0000313" key="1">
    <source>
        <dbReference type="EMBL" id="KAH3698315.1"/>
    </source>
</evidence>
<sequence>MEHSWPPALTMNSATHFVYMLRQQTRCWSVYTYPTLSYRWTALWIKPAFYSIFTENPEMDEVLRLRWTVWAGRSCALLLRMTRSAHCQLVTTAKRSP</sequence>
<dbReference type="Proteomes" id="UP000828390">
    <property type="component" value="Unassembled WGS sequence"/>
</dbReference>